<evidence type="ECO:0000259" key="2">
    <source>
        <dbReference type="Pfam" id="PF13649"/>
    </source>
</evidence>
<proteinExistence type="inferred from homology"/>
<evidence type="ECO:0000256" key="1">
    <source>
        <dbReference type="ARBA" id="ARBA00038158"/>
    </source>
</evidence>
<dbReference type="STRING" id="2025994.A0A2T2ZWV4"/>
<gene>
    <name evidence="3" type="ORF">BD289DRAFT_355134</name>
</gene>
<dbReference type="InterPro" id="IPR029063">
    <property type="entry name" value="SAM-dependent_MTases_sf"/>
</dbReference>
<evidence type="ECO:0000313" key="3">
    <source>
        <dbReference type="EMBL" id="PSR78682.1"/>
    </source>
</evidence>
<dbReference type="Gene3D" id="3.40.50.150">
    <property type="entry name" value="Vaccinia Virus protein VP39"/>
    <property type="match status" value="1"/>
</dbReference>
<name>A0A2T2ZWV4_9PEZI</name>
<reference evidence="3 4" key="1">
    <citation type="journal article" date="2018" name="Mycol. Prog.">
        <title>Coniella lustricola, a new species from submerged detritus.</title>
        <authorList>
            <person name="Raudabaugh D.B."/>
            <person name="Iturriaga T."/>
            <person name="Carver A."/>
            <person name="Mondo S."/>
            <person name="Pangilinan J."/>
            <person name="Lipzen A."/>
            <person name="He G."/>
            <person name="Amirebrahimi M."/>
            <person name="Grigoriev I.V."/>
            <person name="Miller A.N."/>
        </authorList>
    </citation>
    <scope>NUCLEOTIDE SEQUENCE [LARGE SCALE GENOMIC DNA]</scope>
    <source>
        <strain evidence="3 4">B22-T-1</strain>
    </source>
</reference>
<feature type="non-terminal residue" evidence="3">
    <location>
        <position position="282"/>
    </location>
</feature>
<dbReference type="GO" id="GO:0032259">
    <property type="term" value="P:methylation"/>
    <property type="evidence" value="ECO:0007669"/>
    <property type="project" value="UniProtKB-KW"/>
</dbReference>
<dbReference type="CDD" id="cd02440">
    <property type="entry name" value="AdoMet_MTases"/>
    <property type="match status" value="1"/>
</dbReference>
<dbReference type="OrthoDB" id="6329284at2759"/>
<dbReference type="PANTHER" id="PTHR43591">
    <property type="entry name" value="METHYLTRANSFERASE"/>
    <property type="match status" value="1"/>
</dbReference>
<organism evidence="3 4">
    <name type="scientific">Coniella lustricola</name>
    <dbReference type="NCBI Taxonomy" id="2025994"/>
    <lineage>
        <taxon>Eukaryota</taxon>
        <taxon>Fungi</taxon>
        <taxon>Dikarya</taxon>
        <taxon>Ascomycota</taxon>
        <taxon>Pezizomycotina</taxon>
        <taxon>Sordariomycetes</taxon>
        <taxon>Sordariomycetidae</taxon>
        <taxon>Diaporthales</taxon>
        <taxon>Schizoparmaceae</taxon>
        <taxon>Coniella</taxon>
    </lineage>
</organism>
<keyword evidence="3" id="KW-0808">Transferase</keyword>
<dbReference type="InParanoid" id="A0A2T2ZWV4"/>
<dbReference type="InterPro" id="IPR041698">
    <property type="entry name" value="Methyltransf_25"/>
</dbReference>
<keyword evidence="4" id="KW-1185">Reference proteome</keyword>
<dbReference type="Proteomes" id="UP000241462">
    <property type="component" value="Unassembled WGS sequence"/>
</dbReference>
<protein>
    <submittedName>
        <fullName evidence="3">S-adenosyl-L-methionine-dependent methyltransferase</fullName>
    </submittedName>
</protein>
<dbReference type="Pfam" id="PF13649">
    <property type="entry name" value="Methyltransf_25"/>
    <property type="match status" value="1"/>
</dbReference>
<dbReference type="EMBL" id="KZ678597">
    <property type="protein sequence ID" value="PSR78682.1"/>
    <property type="molecule type" value="Genomic_DNA"/>
</dbReference>
<evidence type="ECO:0000313" key="4">
    <source>
        <dbReference type="Proteomes" id="UP000241462"/>
    </source>
</evidence>
<comment type="similarity">
    <text evidence="1">Belongs to the methyltransferase superfamily. LaeA methyltransferase family.</text>
</comment>
<keyword evidence="3" id="KW-0489">Methyltransferase</keyword>
<feature type="domain" description="Methyltransferase" evidence="2">
    <location>
        <begin position="42"/>
        <end position="144"/>
    </location>
</feature>
<dbReference type="GO" id="GO:0008168">
    <property type="term" value="F:methyltransferase activity"/>
    <property type="evidence" value="ECO:0007669"/>
    <property type="project" value="UniProtKB-KW"/>
</dbReference>
<feature type="non-terminal residue" evidence="3">
    <location>
        <position position="1"/>
    </location>
</feature>
<dbReference type="AlphaFoldDB" id="A0A2T2ZWV4"/>
<sequence>ESQSSSAQRMYSARAPTYNATWHPSYSARFVSLAPLVPGHRVLDLCCGTGGDALLAADAVGAEGQVVAVDITQGMLDQEQEEKRTAKLLKDRVAVFRHDVTDLDGPDMLAKGSFDVLLCSTAFVLLQNPEQVVAHWMDYLRPGGAMVIDIPHEHNLRAGSVLEKVVKEHLDPHQKGAGFPGNRAWVESRESFCRLLEGAGMRVEAVHVLEDITGHGTRYYDVEEAESVLAKLVEESSLTAGTTLPEGFREKLGPLFVEAWKDAAVDGKVEDVDVLYVYVARK</sequence>
<accession>A0A2T2ZWV4</accession>
<dbReference type="SUPFAM" id="SSF53335">
    <property type="entry name" value="S-adenosyl-L-methionine-dependent methyltransferases"/>
    <property type="match status" value="1"/>
</dbReference>